<feature type="region of interest" description="Disordered" evidence="1">
    <location>
        <begin position="28"/>
        <end position="72"/>
    </location>
</feature>
<protein>
    <submittedName>
        <fullName evidence="2">Uncharacterized protein</fullName>
    </submittedName>
</protein>
<dbReference type="Proteomes" id="UP001152523">
    <property type="component" value="Unassembled WGS sequence"/>
</dbReference>
<feature type="compositionally biased region" description="Acidic residues" evidence="1">
    <location>
        <begin position="47"/>
        <end position="62"/>
    </location>
</feature>
<name>A0AAV0D6K6_9ASTE</name>
<reference evidence="2" key="1">
    <citation type="submission" date="2022-07" db="EMBL/GenBank/DDBJ databases">
        <authorList>
            <person name="Macas J."/>
            <person name="Novak P."/>
            <person name="Neumann P."/>
        </authorList>
    </citation>
    <scope>NUCLEOTIDE SEQUENCE</scope>
</reference>
<gene>
    <name evidence="2" type="ORF">CEPIT_LOCUS11631</name>
</gene>
<comment type="caution">
    <text evidence="2">The sequence shown here is derived from an EMBL/GenBank/DDBJ whole genome shotgun (WGS) entry which is preliminary data.</text>
</comment>
<dbReference type="EMBL" id="CAMAPF010000068">
    <property type="protein sequence ID" value="CAH9091216.1"/>
    <property type="molecule type" value="Genomic_DNA"/>
</dbReference>
<dbReference type="AlphaFoldDB" id="A0AAV0D6K6"/>
<accession>A0AAV0D6K6</accession>
<evidence type="ECO:0000313" key="3">
    <source>
        <dbReference type="Proteomes" id="UP001152523"/>
    </source>
</evidence>
<proteinExistence type="predicted"/>
<organism evidence="2 3">
    <name type="scientific">Cuscuta epithymum</name>
    <dbReference type="NCBI Taxonomy" id="186058"/>
    <lineage>
        <taxon>Eukaryota</taxon>
        <taxon>Viridiplantae</taxon>
        <taxon>Streptophyta</taxon>
        <taxon>Embryophyta</taxon>
        <taxon>Tracheophyta</taxon>
        <taxon>Spermatophyta</taxon>
        <taxon>Magnoliopsida</taxon>
        <taxon>eudicotyledons</taxon>
        <taxon>Gunneridae</taxon>
        <taxon>Pentapetalae</taxon>
        <taxon>asterids</taxon>
        <taxon>lamiids</taxon>
        <taxon>Solanales</taxon>
        <taxon>Convolvulaceae</taxon>
        <taxon>Cuscuteae</taxon>
        <taxon>Cuscuta</taxon>
        <taxon>Cuscuta subgen. Cuscuta</taxon>
    </lineage>
</organism>
<evidence type="ECO:0000313" key="2">
    <source>
        <dbReference type="EMBL" id="CAH9091216.1"/>
    </source>
</evidence>
<keyword evidence="3" id="KW-1185">Reference proteome</keyword>
<sequence>MDNLADATKKPSWLRKKYGDNLVFDTYDGLEGLDDESGEEVSSVPVGEEDDDGTGSDAEGTDDGFRKRRRLI</sequence>
<evidence type="ECO:0000256" key="1">
    <source>
        <dbReference type="SAM" id="MobiDB-lite"/>
    </source>
</evidence>